<organism evidence="3 4">
    <name type="scientific">Acinetobacter modestus</name>
    <dbReference type="NCBI Taxonomy" id="1776740"/>
    <lineage>
        <taxon>Bacteria</taxon>
        <taxon>Pseudomonadati</taxon>
        <taxon>Pseudomonadota</taxon>
        <taxon>Gammaproteobacteria</taxon>
        <taxon>Moraxellales</taxon>
        <taxon>Moraxellaceae</taxon>
        <taxon>Acinetobacter</taxon>
    </lineage>
</organism>
<comment type="caution">
    <text evidence="3">The sequence shown here is derived from an EMBL/GenBank/DDBJ whole genome shotgun (WGS) entry which is preliminary data.</text>
</comment>
<dbReference type="PATRIC" id="fig|1217705.3.peg.1355"/>
<dbReference type="STRING" id="1217705.F900_01409"/>
<feature type="coiled-coil region" evidence="1">
    <location>
        <begin position="702"/>
        <end position="729"/>
    </location>
</feature>
<dbReference type="Proteomes" id="UP000013248">
    <property type="component" value="Unassembled WGS sequence"/>
</dbReference>
<dbReference type="HOGENOM" id="CLU_004499_0_0_6"/>
<dbReference type="EMBL" id="APRP01000015">
    <property type="protein sequence ID" value="ENX02345.1"/>
    <property type="molecule type" value="Genomic_DNA"/>
</dbReference>
<keyword evidence="1" id="KW-0175">Coiled coil</keyword>
<protein>
    <recommendedName>
        <fullName evidence="2">Tape measure protein N-terminal domain-containing protein</fullName>
    </recommendedName>
</protein>
<feature type="coiled-coil region" evidence="1">
    <location>
        <begin position="1129"/>
        <end position="1192"/>
    </location>
</feature>
<dbReference type="InterPro" id="IPR013491">
    <property type="entry name" value="Tape_meas_N"/>
</dbReference>
<feature type="domain" description="Tape measure protein N-terminal" evidence="2">
    <location>
        <begin position="341"/>
        <end position="542"/>
    </location>
</feature>
<dbReference type="eggNOG" id="COG5281">
    <property type="taxonomic scope" value="Bacteria"/>
</dbReference>
<dbReference type="Pfam" id="PF20155">
    <property type="entry name" value="TMP_3"/>
    <property type="match status" value="1"/>
</dbReference>
<reference evidence="3 4" key="1">
    <citation type="submission" date="2013-02" db="EMBL/GenBank/DDBJ databases">
        <title>The Genome Sequence of Acinetobacter sp. ANC 3862.</title>
        <authorList>
            <consortium name="The Broad Institute Genome Sequencing Platform"/>
            <consortium name="The Broad Institute Genome Sequencing Center for Infectious Disease"/>
            <person name="Cerqueira G."/>
            <person name="Feldgarden M."/>
            <person name="Courvalin P."/>
            <person name="Perichon B."/>
            <person name="Grillot-Courvalin C."/>
            <person name="Clermont D."/>
            <person name="Rocha E."/>
            <person name="Yoon E.-J."/>
            <person name="Nemec A."/>
            <person name="Walker B."/>
            <person name="Young S.K."/>
            <person name="Zeng Q."/>
            <person name="Gargeya S."/>
            <person name="Fitzgerald M."/>
            <person name="Haas B."/>
            <person name="Abouelleil A."/>
            <person name="Alvarado L."/>
            <person name="Arachchi H.M."/>
            <person name="Berlin A.M."/>
            <person name="Chapman S.B."/>
            <person name="Dewar J."/>
            <person name="Goldberg J."/>
            <person name="Griggs A."/>
            <person name="Gujja S."/>
            <person name="Hansen M."/>
            <person name="Howarth C."/>
            <person name="Imamovic A."/>
            <person name="Larimer J."/>
            <person name="McCowan C."/>
            <person name="Murphy C."/>
            <person name="Neiman D."/>
            <person name="Pearson M."/>
            <person name="Priest M."/>
            <person name="Roberts A."/>
            <person name="Saif S."/>
            <person name="Shea T."/>
            <person name="Sisk P."/>
            <person name="Sykes S."/>
            <person name="Wortman J."/>
            <person name="Nusbaum C."/>
            <person name="Birren B."/>
        </authorList>
    </citation>
    <scope>NUCLEOTIDE SEQUENCE [LARGE SCALE GENOMIC DNA]</scope>
    <source>
        <strain evidence="3 4">ANC 3862</strain>
    </source>
</reference>
<evidence type="ECO:0000313" key="3">
    <source>
        <dbReference type="EMBL" id="ENX02345.1"/>
    </source>
</evidence>
<dbReference type="RefSeq" id="WP_005216173.1">
    <property type="nucleotide sequence ID" value="NZ_KB850089.1"/>
</dbReference>
<evidence type="ECO:0000259" key="2">
    <source>
        <dbReference type="Pfam" id="PF20155"/>
    </source>
</evidence>
<proteinExistence type="predicted"/>
<feature type="coiled-coil region" evidence="1">
    <location>
        <begin position="26"/>
        <end position="125"/>
    </location>
</feature>
<gene>
    <name evidence="3" type="ORF">F900_01409</name>
</gene>
<accession>N9NK37</accession>
<evidence type="ECO:0000313" key="4">
    <source>
        <dbReference type="Proteomes" id="UP000013248"/>
    </source>
</evidence>
<evidence type="ECO:0000256" key="1">
    <source>
        <dbReference type="SAM" id="Coils"/>
    </source>
</evidence>
<dbReference type="NCBIfam" id="TIGR02675">
    <property type="entry name" value="tape_meas_nterm"/>
    <property type="match status" value="1"/>
</dbReference>
<feature type="coiled-coil region" evidence="1">
    <location>
        <begin position="836"/>
        <end position="882"/>
    </location>
</feature>
<name>N9NK37_9GAMM</name>
<sequence length="1317" mass="140534">MAKELVFKVVMQGDTNNFDTSVRKSKQTAEQMFQAIGTAVEELEKQTKKSSDSTKNIITDEAQKRVKDLTIELNAATNVITALGDKSTISANEIRSMSQQSQQAISSLKDELVAAQAEYLQLTQAKASPQDIGQAIAKITDIKKAIQDVEVAFGAYQTVAANAMSGVTKAASSTIAEVQKFTSVDLTSVVSEAQNATRAIQSMGVGAVVSTKEVERIGQLGTAAVDSLTRELNSAKQAWDQLSNTNGIDLEELNAAKERVLALERALGLAETSMADFSNASKQATPVIDHLDQSLGNTNQELKETETLASKASQGVAQLQSTYGLLTSVLAGLGIGVTASELAQTSDEFKNLEGRIKIAVGETGNFESAMDGVVRVALETNSNLTATGDLFATLTRATRDLKTTTNGVVTDYKLSQTQLLQLTETINQSIKVSGASAQASEAAIVQFAQAIGSSVLRGDELNSIIEQAPRLAQALADGLGVPIGKLKELGEAGQLSADVVIKALRQQSEVIDAEYKKLPLTVGSSIENLKTSWMVYIGELDKSNGVSEKVAKAIKYIADNLDQLVSTLTFAAQAFIAYKAMGMAAVFLEKANSVRAASVAIQQETVALTTNTQAQLVNANAARANAAAHTGVQASASTLFPTFTRAAGGLTTLLSRFGTYGMVAAGVVTAGGLVADMFVKTGEAIGEAVAKGWLWWNNQKSLEQSEKDIAAQQEESKKKQEELSAAREKAALKDEMLKNAALGLNEVSKATVAEFDKQIKSGEQVAVVLDNIAKSFNFDSGTGINNAITALIALQTQGKITGDQVRETLSNSLKGIDLSEFQGKLATIPVNLEKQIEDTNTKIKAKQKELDDWKKSNADMNYKQWTTEVGKYQTDIDKLQAQASALHVQYANSVRSAADVQGAILDEAIRRTGLSYEELEGKSTKAFQSALGDVKTIINGMDDLKDRGVDVGRALDASISNAINTATNQKEIDDLKAKINSLSSTLGEKVTDGLLQQAEQQLIDIQKEADKTKSGINSVAEAFGKFGIQTKAEASIAAKSYMDAFSQMEQSGQATAGQIKQALMKMTDEIYNSGDAAKISWYESKLAAYDLKASVDDMGRTSVKSMNDVANSARFDAGQGFRDLGKIAKQEAKDVADSWEQAMAKVSAQRKAQAAETAKGLGQAMDDMAAKAKDYENRLAAAGMDAAQAKKKGKEALDSMLFAYSQALKTGSVTDFSTPLLKKMDDTLKYWESKNSGSSGSSISVGGNANAPAITAPNIQAPSIPQIQAPNIDINPKPLATFKFSFGGKDFELQGDPSQRDIVNEFFMELEQLNRAR</sequence>